<evidence type="ECO:0000313" key="9">
    <source>
        <dbReference type="EMBL" id="KAK3852673.1"/>
    </source>
</evidence>
<evidence type="ECO:0000256" key="5">
    <source>
        <dbReference type="ARBA" id="ARBA00022737"/>
    </source>
</evidence>
<evidence type="ECO:0000313" key="10">
    <source>
        <dbReference type="Proteomes" id="UP001286313"/>
    </source>
</evidence>
<evidence type="ECO:0000256" key="7">
    <source>
        <dbReference type="ARBA" id="ARBA00023136"/>
    </source>
</evidence>
<evidence type="ECO:0000256" key="3">
    <source>
        <dbReference type="ARBA" id="ARBA00022490"/>
    </source>
</evidence>
<dbReference type="InterPro" id="IPR002048">
    <property type="entry name" value="EF_hand_dom"/>
</dbReference>
<keyword evidence="4" id="KW-0479">Metal-binding</keyword>
<dbReference type="EMBL" id="JAWQEG010007301">
    <property type="protein sequence ID" value="KAK3852673.1"/>
    <property type="molecule type" value="Genomic_DNA"/>
</dbReference>
<dbReference type="GO" id="GO:0005509">
    <property type="term" value="F:calcium ion binding"/>
    <property type="evidence" value="ECO:0007669"/>
    <property type="project" value="InterPro"/>
</dbReference>
<dbReference type="Gene3D" id="1.10.238.10">
    <property type="entry name" value="EF-hand"/>
    <property type="match status" value="1"/>
</dbReference>
<keyword evidence="3" id="KW-0963">Cytoplasm</keyword>
<gene>
    <name evidence="9" type="ORF">Pcinc_040748</name>
</gene>
<comment type="caution">
    <text evidence="9">The sequence shown here is derived from an EMBL/GenBank/DDBJ whole genome shotgun (WGS) entry which is preliminary data.</text>
</comment>
<dbReference type="PANTHER" id="PTHR46735:SF3">
    <property type="entry name" value="CALPAIN SMALL SUBUNIT 1-RELATED"/>
    <property type="match status" value="1"/>
</dbReference>
<dbReference type="SUPFAM" id="SSF47473">
    <property type="entry name" value="EF-hand"/>
    <property type="match status" value="1"/>
</dbReference>
<dbReference type="PROSITE" id="PS50222">
    <property type="entry name" value="EF_HAND_2"/>
    <property type="match status" value="1"/>
</dbReference>
<protein>
    <recommendedName>
        <fullName evidence="8">EF-hand domain-containing protein</fullName>
    </recommendedName>
</protein>
<dbReference type="InterPro" id="IPR011992">
    <property type="entry name" value="EF-hand-dom_pair"/>
</dbReference>
<name>A0AAE1EID1_PETCI</name>
<dbReference type="AlphaFoldDB" id="A0AAE1EID1"/>
<feature type="non-terminal residue" evidence="9">
    <location>
        <position position="1"/>
    </location>
</feature>
<keyword evidence="5" id="KW-0677">Repeat</keyword>
<evidence type="ECO:0000259" key="8">
    <source>
        <dbReference type="PROSITE" id="PS50222"/>
    </source>
</evidence>
<evidence type="ECO:0000256" key="6">
    <source>
        <dbReference type="ARBA" id="ARBA00022837"/>
    </source>
</evidence>
<keyword evidence="7" id="KW-0472">Membrane</keyword>
<keyword evidence="10" id="KW-1185">Reference proteome</keyword>
<keyword evidence="6" id="KW-0106">Calcium</keyword>
<proteinExistence type="predicted"/>
<evidence type="ECO:0000256" key="1">
    <source>
        <dbReference type="ARBA" id="ARBA00004308"/>
    </source>
</evidence>
<dbReference type="Proteomes" id="UP001286313">
    <property type="component" value="Unassembled WGS sequence"/>
</dbReference>
<comment type="subcellular location">
    <subcellularLocation>
        <location evidence="2">Cytoplasm</location>
    </subcellularLocation>
    <subcellularLocation>
        <location evidence="1">Endomembrane system</location>
    </subcellularLocation>
</comment>
<accession>A0AAE1EID1</accession>
<sequence length="135" mass="15442">SIEFSQDMARSLLAMVDRDLSGNVDFYEFEPLVHSLRRWVSVYEARRDPDSGNLTGHAWGLGTALRDLGFQVPRRLQGLVVVRYGDQQGNISLQDFLMVSCRISVMLERYQRHCGGGKDITSLQLNDWLQDTIYC</sequence>
<feature type="domain" description="EF-hand" evidence="8">
    <location>
        <begin position="4"/>
        <end position="39"/>
    </location>
</feature>
<dbReference type="GO" id="GO:0012505">
    <property type="term" value="C:endomembrane system"/>
    <property type="evidence" value="ECO:0007669"/>
    <property type="project" value="UniProtKB-SubCell"/>
</dbReference>
<dbReference type="PANTHER" id="PTHR46735">
    <property type="entry name" value="CALPAIN, SMALL SUBUNIT 1 A-RELATED"/>
    <property type="match status" value="1"/>
</dbReference>
<evidence type="ECO:0000256" key="4">
    <source>
        <dbReference type="ARBA" id="ARBA00022723"/>
    </source>
</evidence>
<evidence type="ECO:0000256" key="2">
    <source>
        <dbReference type="ARBA" id="ARBA00004496"/>
    </source>
</evidence>
<dbReference type="GO" id="GO:0005737">
    <property type="term" value="C:cytoplasm"/>
    <property type="evidence" value="ECO:0007669"/>
    <property type="project" value="UniProtKB-SubCell"/>
</dbReference>
<reference evidence="9" key="1">
    <citation type="submission" date="2023-10" db="EMBL/GenBank/DDBJ databases">
        <title>Genome assemblies of two species of porcelain crab, Petrolisthes cinctipes and Petrolisthes manimaculis (Anomura: Porcellanidae).</title>
        <authorList>
            <person name="Angst P."/>
        </authorList>
    </citation>
    <scope>NUCLEOTIDE SEQUENCE</scope>
    <source>
        <strain evidence="9">PB745_01</strain>
        <tissue evidence="9">Gill</tissue>
    </source>
</reference>
<organism evidence="9 10">
    <name type="scientific">Petrolisthes cinctipes</name>
    <name type="common">Flat porcelain crab</name>
    <dbReference type="NCBI Taxonomy" id="88211"/>
    <lineage>
        <taxon>Eukaryota</taxon>
        <taxon>Metazoa</taxon>
        <taxon>Ecdysozoa</taxon>
        <taxon>Arthropoda</taxon>
        <taxon>Crustacea</taxon>
        <taxon>Multicrustacea</taxon>
        <taxon>Malacostraca</taxon>
        <taxon>Eumalacostraca</taxon>
        <taxon>Eucarida</taxon>
        <taxon>Decapoda</taxon>
        <taxon>Pleocyemata</taxon>
        <taxon>Anomura</taxon>
        <taxon>Galatheoidea</taxon>
        <taxon>Porcellanidae</taxon>
        <taxon>Petrolisthes</taxon>
    </lineage>
</organism>